<dbReference type="InterPro" id="IPR027417">
    <property type="entry name" value="P-loop_NTPase"/>
</dbReference>
<dbReference type="GO" id="GO:0005737">
    <property type="term" value="C:cytoplasm"/>
    <property type="evidence" value="ECO:0007669"/>
    <property type="project" value="UniProtKB-SubCell"/>
</dbReference>
<dbReference type="InterPro" id="IPR036277">
    <property type="entry name" value="SMC_hinge_sf"/>
</dbReference>
<reference evidence="10" key="1">
    <citation type="submission" date="2016-10" db="EMBL/GenBank/DDBJ databases">
        <authorList>
            <person name="Varghese N."/>
            <person name="Submissions S."/>
        </authorList>
    </citation>
    <scope>NUCLEOTIDE SEQUENCE [LARGE SCALE GENOMIC DNA]</scope>
    <source>
        <strain evidence="10">CGMCC 1.10789</strain>
    </source>
</reference>
<dbReference type="GO" id="GO:0003677">
    <property type="term" value="F:DNA binding"/>
    <property type="evidence" value="ECO:0007669"/>
    <property type="project" value="UniProtKB-UniRule"/>
</dbReference>
<dbReference type="SUPFAM" id="SSF52540">
    <property type="entry name" value="P-loop containing nucleoside triphosphate hydrolases"/>
    <property type="match status" value="1"/>
</dbReference>
<dbReference type="GO" id="GO:0005694">
    <property type="term" value="C:chromosome"/>
    <property type="evidence" value="ECO:0007669"/>
    <property type="project" value="InterPro"/>
</dbReference>
<feature type="domain" description="RecF/RecN/SMC N-terminal" evidence="8">
    <location>
        <begin position="4"/>
        <end position="1138"/>
    </location>
</feature>
<feature type="coiled-coil region" evidence="7">
    <location>
        <begin position="170"/>
        <end position="218"/>
    </location>
</feature>
<dbReference type="InterPro" id="IPR003395">
    <property type="entry name" value="RecF/RecN/SMC_N"/>
</dbReference>
<dbReference type="PANTHER" id="PTHR43977">
    <property type="entry name" value="STRUCTURAL MAINTENANCE OF CHROMOSOMES PROTEIN 3"/>
    <property type="match status" value="1"/>
</dbReference>
<dbReference type="RefSeq" id="WP_092497005.1">
    <property type="nucleotide sequence ID" value="NZ_FNFV01000001.1"/>
</dbReference>
<dbReference type="Pfam" id="PF02463">
    <property type="entry name" value="SMC_N"/>
    <property type="match status" value="1"/>
</dbReference>
<evidence type="ECO:0000313" key="9">
    <source>
        <dbReference type="EMBL" id="SDJ93141.1"/>
    </source>
</evidence>
<organism evidence="9 10">
    <name type="scientific">Meinhardsimonia xiamenensis</name>
    <dbReference type="NCBI Taxonomy" id="990712"/>
    <lineage>
        <taxon>Bacteria</taxon>
        <taxon>Pseudomonadati</taxon>
        <taxon>Pseudomonadota</taxon>
        <taxon>Alphaproteobacteria</taxon>
        <taxon>Rhodobacterales</taxon>
        <taxon>Paracoccaceae</taxon>
        <taxon>Meinhardsimonia</taxon>
    </lineage>
</organism>
<dbReference type="NCBIfam" id="TIGR02168">
    <property type="entry name" value="SMC_prok_B"/>
    <property type="match status" value="1"/>
</dbReference>
<dbReference type="InterPro" id="IPR024704">
    <property type="entry name" value="SMC"/>
</dbReference>
<dbReference type="GO" id="GO:0005524">
    <property type="term" value="F:ATP binding"/>
    <property type="evidence" value="ECO:0007669"/>
    <property type="project" value="UniProtKB-UniRule"/>
</dbReference>
<keyword evidence="2 7" id="KW-0963">Cytoplasm</keyword>
<dbReference type="GO" id="GO:0007059">
    <property type="term" value="P:chromosome segregation"/>
    <property type="evidence" value="ECO:0007669"/>
    <property type="project" value="UniProtKB-UniRule"/>
</dbReference>
<comment type="domain">
    <text evidence="7">Contains large globular domains required for ATP hydrolysis at each terminus and a third globular domain forming a flexible hinge near the middle of the molecule. These domains are separated by coiled-coil structures.</text>
</comment>
<evidence type="ECO:0000259" key="8">
    <source>
        <dbReference type="Pfam" id="PF02463"/>
    </source>
</evidence>
<evidence type="ECO:0000256" key="4">
    <source>
        <dbReference type="ARBA" id="ARBA00022840"/>
    </source>
</evidence>
<sequence length="1153" mass="124916">MRFQRLRLNGFKSFVDPTELVIGEGLTGVVGPNGCGKSNLLEALRWVMGENRPTAMRGEGMEDVIFAGTARRPARAYAEVALVIDNSERLAPAGFNDSDKLEVVRRITREAGSAFKINGRDVRARDVQMLFADASTGAHSPALVRQGQIAELINAKPKARRRILEEAAGISGLYQRRHEAELKLKATEANLERVDDVIEALTQQLAQLERQARQAQRYRAIGEELRRAEGALLYRRWKEADAAAQAARAALTEALRAAGLAERQARAAETARAQAEEALPPLREEAAIAAALKQRLEVERARLSDEATRAEEKLAALSARLEQLARDREREEALNRDAGESIARLEEEAAGLNAEAERHEAALEEAAAAARVAAAALADREERFGQLTEEAARLAARHQSAERLVADLERAARSSETEAERARAAGEEARAALARIEAALERARADQARAAATAEEAERVLREADEARAEAAAREAEARAARSEAEGEEGALRAEVAALARLVARDTAEGGQILDLVSVEPGYEQALGAALADDLRAPAVEGEGRSGWVELPDYDETQPLPEGVEPLAAHVRVPGVLARRIAQVGVVEAARGGALQPRLLPGQRLVSREGDLWRWDGFRAAAEDAPSAATLRLQQLNRLQELRQDLEEASARAEGARRAHEHLTRRLRELTEADRAAREARKAADLQLAEAGRALSRAEAERNIAAGKLETATLAVTRHEEEARAARERLAEARGALAALEDLDAVRAQVEAARREVEAARAETLARRSAHEELRRAGERRARRLQEIAREVAKWRDRLANAGTRLAELDSRLAETRAALEAAESEPARIAAEKARIAEALEQAEARDRAARDALAAGEAALRGAAEAAREAERAAGAAREARAAAEARAEAAEAGVRAAAARIAEDLEITPEALAQSLGETTDPDSLPPAERIEAEVNRLKRQREALGAVNLRAEEDAREVAEERDALAGEKADLEAAVAKLRAGIANLNREGRQRLLNAFEEVNRNFANLFTHLFGGGEAKLVLVESDDPLEAGLEIMCQPPGKKLSTLSLLSGGEQTLTALALIFAVFLANPAPICVLDEVDAPLDDANVARFCDLLDEMTRRTETRFLIITHHAVTMSRMDRLFGVTMAEQGVSQLVSVDLKKAEALVA</sequence>
<feature type="coiled-coil region" evidence="7">
    <location>
        <begin position="931"/>
        <end position="993"/>
    </location>
</feature>
<dbReference type="PIRSF" id="PIRSF005719">
    <property type="entry name" value="SMC"/>
    <property type="match status" value="1"/>
</dbReference>
<comment type="function">
    <text evidence="7">Required for chromosome condensation and partitioning.</text>
</comment>
<dbReference type="GO" id="GO:0016887">
    <property type="term" value="F:ATP hydrolysis activity"/>
    <property type="evidence" value="ECO:0007669"/>
    <property type="project" value="InterPro"/>
</dbReference>
<comment type="subcellular location">
    <subcellularLocation>
        <location evidence="1 7">Cytoplasm</location>
    </subcellularLocation>
</comment>
<feature type="binding site" evidence="7">
    <location>
        <begin position="32"/>
        <end position="39"/>
    </location>
    <ligand>
        <name>ATP</name>
        <dbReference type="ChEBI" id="CHEBI:30616"/>
    </ligand>
</feature>
<feature type="coiled-coil region" evidence="7">
    <location>
        <begin position="258"/>
        <end position="486"/>
    </location>
</feature>
<keyword evidence="6 7" id="KW-0238">DNA-binding</keyword>
<evidence type="ECO:0000256" key="1">
    <source>
        <dbReference type="ARBA" id="ARBA00004496"/>
    </source>
</evidence>
<keyword evidence="4 7" id="KW-0067">ATP-binding</keyword>
<dbReference type="InterPro" id="IPR011890">
    <property type="entry name" value="SMC_prok"/>
</dbReference>
<keyword evidence="3 7" id="KW-0547">Nucleotide-binding</keyword>
<proteinExistence type="inferred from homology"/>
<accession>A0A1G8XRD8</accession>
<protein>
    <recommendedName>
        <fullName evidence="7">Chromosome partition protein Smc</fullName>
    </recommendedName>
</protein>
<dbReference type="SUPFAM" id="SSF75553">
    <property type="entry name" value="Smc hinge domain"/>
    <property type="match status" value="1"/>
</dbReference>
<feature type="coiled-coil region" evidence="7">
    <location>
        <begin position="632"/>
        <end position="826"/>
    </location>
</feature>
<dbReference type="Gene3D" id="3.40.50.300">
    <property type="entry name" value="P-loop containing nucleotide triphosphate hydrolases"/>
    <property type="match status" value="2"/>
</dbReference>
<dbReference type="STRING" id="990712.SAMN05216257_10130"/>
<comment type="subunit">
    <text evidence="7">Homodimer.</text>
</comment>
<dbReference type="AlphaFoldDB" id="A0A1G8XRD8"/>
<dbReference type="GO" id="GO:0006260">
    <property type="term" value="P:DNA replication"/>
    <property type="evidence" value="ECO:0007669"/>
    <property type="project" value="UniProtKB-UniRule"/>
</dbReference>
<dbReference type="HAMAP" id="MF_01894">
    <property type="entry name" value="Smc_prok"/>
    <property type="match status" value="1"/>
</dbReference>
<evidence type="ECO:0000313" key="10">
    <source>
        <dbReference type="Proteomes" id="UP000199328"/>
    </source>
</evidence>
<evidence type="ECO:0000256" key="7">
    <source>
        <dbReference type="HAMAP-Rule" id="MF_01894"/>
    </source>
</evidence>
<dbReference type="EMBL" id="FNFV01000001">
    <property type="protein sequence ID" value="SDJ93141.1"/>
    <property type="molecule type" value="Genomic_DNA"/>
</dbReference>
<evidence type="ECO:0000256" key="2">
    <source>
        <dbReference type="ARBA" id="ARBA00022490"/>
    </source>
</evidence>
<comment type="similarity">
    <text evidence="7">Belongs to the SMC family.</text>
</comment>
<dbReference type="Proteomes" id="UP000199328">
    <property type="component" value="Unassembled WGS sequence"/>
</dbReference>
<dbReference type="GO" id="GO:0007062">
    <property type="term" value="P:sister chromatid cohesion"/>
    <property type="evidence" value="ECO:0007669"/>
    <property type="project" value="InterPro"/>
</dbReference>
<gene>
    <name evidence="7" type="primary">smc</name>
    <name evidence="9" type="ORF">SAMN05216257_10130</name>
</gene>
<keyword evidence="10" id="KW-1185">Reference proteome</keyword>
<dbReference type="CDD" id="cd03278">
    <property type="entry name" value="ABC_SMC_barmotin"/>
    <property type="match status" value="1"/>
</dbReference>
<evidence type="ECO:0000256" key="3">
    <source>
        <dbReference type="ARBA" id="ARBA00022741"/>
    </source>
</evidence>
<evidence type="ECO:0000256" key="5">
    <source>
        <dbReference type="ARBA" id="ARBA00023054"/>
    </source>
</evidence>
<evidence type="ECO:0000256" key="6">
    <source>
        <dbReference type="ARBA" id="ARBA00023125"/>
    </source>
</evidence>
<dbReference type="FunFam" id="3.40.50.300:FF:000901">
    <property type="entry name" value="Chromosome partition protein Smc"/>
    <property type="match status" value="1"/>
</dbReference>
<dbReference type="GO" id="GO:0030261">
    <property type="term" value="P:chromosome condensation"/>
    <property type="evidence" value="ECO:0007669"/>
    <property type="project" value="InterPro"/>
</dbReference>
<keyword evidence="5 7" id="KW-0175">Coiled coil</keyword>
<dbReference type="OrthoDB" id="9808768at2"/>
<name>A0A1G8XRD8_9RHOB</name>